<accession>A0A4R6T516</accession>
<evidence type="ECO:0000313" key="2">
    <source>
        <dbReference type="EMBL" id="TDQ16369.1"/>
    </source>
</evidence>
<dbReference type="PANTHER" id="PTHR43031:SF1">
    <property type="entry name" value="PYRIDINE NUCLEOTIDE-DISULPHIDE OXIDOREDUCTASE"/>
    <property type="match status" value="1"/>
</dbReference>
<proteinExistence type="predicted"/>
<keyword evidence="2" id="KW-0808">Transferase</keyword>
<dbReference type="GO" id="GO:0016740">
    <property type="term" value="F:transferase activity"/>
    <property type="evidence" value="ECO:0007669"/>
    <property type="project" value="UniProtKB-KW"/>
</dbReference>
<evidence type="ECO:0000313" key="3">
    <source>
        <dbReference type="Proteomes" id="UP000294535"/>
    </source>
</evidence>
<dbReference type="PANTHER" id="PTHR43031">
    <property type="entry name" value="FAD-DEPENDENT OXIDOREDUCTASE"/>
    <property type="match status" value="1"/>
</dbReference>
<dbReference type="SUPFAM" id="SSF52821">
    <property type="entry name" value="Rhodanese/Cell cycle control phosphatase"/>
    <property type="match status" value="1"/>
</dbReference>
<dbReference type="InterPro" id="IPR001763">
    <property type="entry name" value="Rhodanese-like_dom"/>
</dbReference>
<dbReference type="Pfam" id="PF00581">
    <property type="entry name" value="Rhodanese"/>
    <property type="match status" value="1"/>
</dbReference>
<dbReference type="PROSITE" id="PS50206">
    <property type="entry name" value="RHODANESE_3"/>
    <property type="match status" value="1"/>
</dbReference>
<name>A0A4R6T516_9BACT</name>
<dbReference type="Gene3D" id="3.40.250.10">
    <property type="entry name" value="Rhodanese-like domain"/>
    <property type="match status" value="1"/>
</dbReference>
<dbReference type="SMART" id="SM00450">
    <property type="entry name" value="RHOD"/>
    <property type="match status" value="1"/>
</dbReference>
<comment type="caution">
    <text evidence="2">The sequence shown here is derived from an EMBL/GenBank/DDBJ whole genome shotgun (WGS) entry which is preliminary data.</text>
</comment>
<protein>
    <submittedName>
        <fullName evidence="2">Rhodanese-related sulfurtransferase</fullName>
    </submittedName>
</protein>
<dbReference type="CDD" id="cd00158">
    <property type="entry name" value="RHOD"/>
    <property type="match status" value="1"/>
</dbReference>
<evidence type="ECO:0000259" key="1">
    <source>
        <dbReference type="PROSITE" id="PS50206"/>
    </source>
</evidence>
<dbReference type="AlphaFoldDB" id="A0A4R6T516"/>
<reference evidence="2 3" key="1">
    <citation type="submission" date="2019-03" db="EMBL/GenBank/DDBJ databases">
        <title>Genomic Encyclopedia of Type Strains, Phase III (KMG-III): the genomes of soil and plant-associated and newly described type strains.</title>
        <authorList>
            <person name="Whitman W."/>
        </authorList>
    </citation>
    <scope>NUCLEOTIDE SEQUENCE [LARGE SCALE GENOMIC DNA]</scope>
    <source>
        <strain evidence="2 3">CECT 8446</strain>
    </source>
</reference>
<dbReference type="PROSITE" id="PS51257">
    <property type="entry name" value="PROKAR_LIPOPROTEIN"/>
    <property type="match status" value="1"/>
</dbReference>
<gene>
    <name evidence="2" type="ORF">DFQ04_2487</name>
</gene>
<dbReference type="Proteomes" id="UP000294535">
    <property type="component" value="Unassembled WGS sequence"/>
</dbReference>
<keyword evidence="3" id="KW-1185">Reference proteome</keyword>
<dbReference type="EMBL" id="SNYF01000007">
    <property type="protein sequence ID" value="TDQ16369.1"/>
    <property type="molecule type" value="Genomic_DNA"/>
</dbReference>
<dbReference type="InterPro" id="IPR050229">
    <property type="entry name" value="GlpE_sulfurtransferase"/>
</dbReference>
<organism evidence="2 3">
    <name type="scientific">Algoriphagus boseongensis</name>
    <dbReference type="NCBI Taxonomy" id="1442587"/>
    <lineage>
        <taxon>Bacteria</taxon>
        <taxon>Pseudomonadati</taxon>
        <taxon>Bacteroidota</taxon>
        <taxon>Cytophagia</taxon>
        <taxon>Cytophagales</taxon>
        <taxon>Cyclobacteriaceae</taxon>
        <taxon>Algoriphagus</taxon>
    </lineage>
</organism>
<dbReference type="OrthoDB" id="9808735at2"/>
<feature type="domain" description="Rhodanese" evidence="1">
    <location>
        <begin position="48"/>
        <end position="138"/>
    </location>
</feature>
<dbReference type="RefSeq" id="WP_133556247.1">
    <property type="nucleotide sequence ID" value="NZ_SNYF01000007.1"/>
</dbReference>
<dbReference type="InterPro" id="IPR036873">
    <property type="entry name" value="Rhodanese-like_dom_sf"/>
</dbReference>
<sequence>MKRILAPVFTIIIALSSCSGNKTESQTTETVSTQAAVVNLSPQKFLEKSPNGVIIDVRTPAEIAQGKIAGSVAMDYYQPDFWNKVQEYPKDKEIYLYCAVGARSEDAAQKLIQQGYTKVYHLQGGIQAWYQNGLPISQE</sequence>